<evidence type="ECO:0000313" key="1">
    <source>
        <dbReference type="EMBL" id="VVE04115.1"/>
    </source>
</evidence>
<name>A0ABY6VZB6_9BURK</name>
<dbReference type="RefSeq" id="WP_150551696.1">
    <property type="nucleotide sequence ID" value="NZ_CABPSG010000005.1"/>
</dbReference>
<comment type="caution">
    <text evidence="1">The sequence shown here is derived from an EMBL/GenBank/DDBJ whole genome shotgun (WGS) entry which is preliminary data.</text>
</comment>
<proteinExistence type="predicted"/>
<reference evidence="1 2" key="1">
    <citation type="submission" date="2019-08" db="EMBL/GenBank/DDBJ databases">
        <authorList>
            <person name="Peeters C."/>
        </authorList>
    </citation>
    <scope>NUCLEOTIDE SEQUENCE [LARGE SCALE GENOMIC DNA]</scope>
    <source>
        <strain evidence="1 2">LMG 31014</strain>
    </source>
</reference>
<dbReference type="Pfam" id="PF22491">
    <property type="entry name" value="DUF6988"/>
    <property type="match status" value="1"/>
</dbReference>
<dbReference type="Proteomes" id="UP000405357">
    <property type="component" value="Unassembled WGS sequence"/>
</dbReference>
<evidence type="ECO:0000313" key="2">
    <source>
        <dbReference type="Proteomes" id="UP000405357"/>
    </source>
</evidence>
<dbReference type="EMBL" id="CABPSG010000005">
    <property type="protein sequence ID" value="VVE04115.1"/>
    <property type="molecule type" value="Genomic_DNA"/>
</dbReference>
<protein>
    <submittedName>
        <fullName evidence="1">Uncharacterized protein</fullName>
    </submittedName>
</protein>
<accession>A0ABY6VZB6</accession>
<organism evidence="1 2">
    <name type="scientific">Pandoraea soli</name>
    <dbReference type="NCBI Taxonomy" id="2508293"/>
    <lineage>
        <taxon>Bacteria</taxon>
        <taxon>Pseudomonadati</taxon>
        <taxon>Pseudomonadota</taxon>
        <taxon>Betaproteobacteria</taxon>
        <taxon>Burkholderiales</taxon>
        <taxon>Burkholderiaceae</taxon>
        <taxon>Pandoraea</taxon>
    </lineage>
</organism>
<dbReference type="InterPro" id="IPR054257">
    <property type="entry name" value="DUF6988"/>
</dbReference>
<sequence length="241" mass="26744">MMMLSNGEPKSTASALSGTQWLVPQPLHDELSLAEDWNAQREGLLQAIDLRATARKRVFGTFQLLSLEHFDGVLALVSEAAYAPACSLYKAQFDAFARGAWYRRCATDAQVLGFLRAEQRPPPFTAIARDLGDSGLWGDRATKSAMMAFQANLCDVSHGGRQEVLTRIKADRLDDAHLQPNIAKLVRSGAYLSWLACREIVDSGKNERQMTRLRNAFEALYRPAPKRRARRSPSPLAQALA</sequence>
<gene>
    <name evidence="1" type="ORF">PSO31014_02267</name>
</gene>
<keyword evidence="2" id="KW-1185">Reference proteome</keyword>